<dbReference type="KEGG" id="hir:HETIRDRAFT_332279"/>
<keyword evidence="8" id="KW-1185">Reference proteome</keyword>
<dbReference type="GO" id="GO:0004497">
    <property type="term" value="F:monooxygenase activity"/>
    <property type="evidence" value="ECO:0007669"/>
    <property type="project" value="UniProtKB-KW"/>
</dbReference>
<dbReference type="SUPFAM" id="SSF51905">
    <property type="entry name" value="FAD/NAD(P)-binding domain"/>
    <property type="match status" value="1"/>
</dbReference>
<organism evidence="7 8">
    <name type="scientific">Heterobasidion irregulare (strain TC 32-1)</name>
    <dbReference type="NCBI Taxonomy" id="747525"/>
    <lineage>
        <taxon>Eukaryota</taxon>
        <taxon>Fungi</taxon>
        <taxon>Dikarya</taxon>
        <taxon>Basidiomycota</taxon>
        <taxon>Agaricomycotina</taxon>
        <taxon>Agaricomycetes</taxon>
        <taxon>Russulales</taxon>
        <taxon>Bondarzewiaceae</taxon>
        <taxon>Heterobasidion</taxon>
        <taxon>Heterobasidion annosum species complex</taxon>
    </lineage>
</organism>
<feature type="region of interest" description="Disordered" evidence="5">
    <location>
        <begin position="1"/>
        <end position="31"/>
    </location>
</feature>
<dbReference type="Gene3D" id="3.50.50.60">
    <property type="entry name" value="FAD/NAD(P)-binding domain"/>
    <property type="match status" value="1"/>
</dbReference>
<keyword evidence="4" id="KW-0503">Monooxygenase</keyword>
<dbReference type="PRINTS" id="PR00420">
    <property type="entry name" value="RNGMNOXGNASE"/>
</dbReference>
<evidence type="ECO:0000256" key="3">
    <source>
        <dbReference type="ARBA" id="ARBA00023002"/>
    </source>
</evidence>
<dbReference type="InterPro" id="IPR036188">
    <property type="entry name" value="FAD/NAD-bd_sf"/>
</dbReference>
<evidence type="ECO:0000256" key="5">
    <source>
        <dbReference type="SAM" id="MobiDB-lite"/>
    </source>
</evidence>
<protein>
    <recommendedName>
        <fullName evidence="6">FAD-binding domain-containing protein</fullName>
    </recommendedName>
</protein>
<dbReference type="RefSeq" id="XP_009553435.1">
    <property type="nucleotide sequence ID" value="XM_009555140.1"/>
</dbReference>
<dbReference type="EMBL" id="KI925467">
    <property type="protein sequence ID" value="ETW74978.1"/>
    <property type="molecule type" value="Genomic_DNA"/>
</dbReference>
<dbReference type="HOGENOM" id="CLU_009665_3_2_1"/>
<evidence type="ECO:0000313" key="7">
    <source>
        <dbReference type="EMBL" id="ETW74978.1"/>
    </source>
</evidence>
<gene>
    <name evidence="7" type="ORF">HETIRDRAFT_332279</name>
</gene>
<dbReference type="GeneID" id="20671720"/>
<dbReference type="AlphaFoldDB" id="W4JN62"/>
<evidence type="ECO:0000259" key="6">
    <source>
        <dbReference type="Pfam" id="PF01494"/>
    </source>
</evidence>
<dbReference type="Proteomes" id="UP000030671">
    <property type="component" value="Unassembled WGS sequence"/>
</dbReference>
<evidence type="ECO:0000256" key="1">
    <source>
        <dbReference type="ARBA" id="ARBA00022630"/>
    </source>
</evidence>
<evidence type="ECO:0000313" key="8">
    <source>
        <dbReference type="Proteomes" id="UP000030671"/>
    </source>
</evidence>
<accession>W4JN62</accession>
<name>W4JN62_HETIT</name>
<evidence type="ECO:0000256" key="4">
    <source>
        <dbReference type="ARBA" id="ARBA00023033"/>
    </source>
</evidence>
<evidence type="ECO:0000256" key="2">
    <source>
        <dbReference type="ARBA" id="ARBA00022827"/>
    </source>
</evidence>
<sequence length="425" mass="46269">MSSSVAAPTLPANSPEIEAPARTQTPGSVPRQQQHVLVVGSGLVGLTIAQGLKRRGIPCTVFERDAGQHGRLQGWSITIHWGLSALEQVLPRELFDELISVAAATDAWADAAPAHLDRSTGNFLVIDGRDLTVEHRLPPSKRRIRADRAKVRNVLLAGLDIQYDKRLSHFERVPAGGVRAFFEDGTSEEGTVLVGADGNNSTVRRGLVAGEKARSKPIPVVAYGVVQRYTAEQIAPLRALDAHLFNCINPDTVRSTFFLPDHHSHTRFRRLPQVSALSKDVTHVAPQRIADMKARAEGFAEPLYSLINNIDDTVECTRVSPADWMPIPWDNLSGRVTLAGDATGPMTMYRGDGVNHGIVDAASFVSQLKRFVDGKVGLQAAIGEYEDEVRARREVAIPLSRRAALDAHGMPSRMCRARSSDELSG</sequence>
<dbReference type="GO" id="GO:0071949">
    <property type="term" value="F:FAD binding"/>
    <property type="evidence" value="ECO:0007669"/>
    <property type="project" value="InterPro"/>
</dbReference>
<keyword evidence="3" id="KW-0560">Oxidoreductase</keyword>
<feature type="domain" description="FAD-binding" evidence="6">
    <location>
        <begin position="35"/>
        <end position="70"/>
    </location>
</feature>
<feature type="domain" description="FAD-binding" evidence="6">
    <location>
        <begin position="158"/>
        <end position="392"/>
    </location>
</feature>
<reference evidence="7 8" key="1">
    <citation type="journal article" date="2012" name="New Phytol.">
        <title>Insight into trade-off between wood decay and parasitism from the genome of a fungal forest pathogen.</title>
        <authorList>
            <person name="Olson A."/>
            <person name="Aerts A."/>
            <person name="Asiegbu F."/>
            <person name="Belbahri L."/>
            <person name="Bouzid O."/>
            <person name="Broberg A."/>
            <person name="Canback B."/>
            <person name="Coutinho P.M."/>
            <person name="Cullen D."/>
            <person name="Dalman K."/>
            <person name="Deflorio G."/>
            <person name="van Diepen L.T."/>
            <person name="Dunand C."/>
            <person name="Duplessis S."/>
            <person name="Durling M."/>
            <person name="Gonthier P."/>
            <person name="Grimwood J."/>
            <person name="Fossdal C.G."/>
            <person name="Hansson D."/>
            <person name="Henrissat B."/>
            <person name="Hietala A."/>
            <person name="Himmelstrand K."/>
            <person name="Hoffmeister D."/>
            <person name="Hogberg N."/>
            <person name="James T.Y."/>
            <person name="Karlsson M."/>
            <person name="Kohler A."/>
            <person name="Kues U."/>
            <person name="Lee Y.H."/>
            <person name="Lin Y.C."/>
            <person name="Lind M."/>
            <person name="Lindquist E."/>
            <person name="Lombard V."/>
            <person name="Lucas S."/>
            <person name="Lunden K."/>
            <person name="Morin E."/>
            <person name="Murat C."/>
            <person name="Park J."/>
            <person name="Raffaello T."/>
            <person name="Rouze P."/>
            <person name="Salamov A."/>
            <person name="Schmutz J."/>
            <person name="Solheim H."/>
            <person name="Stahlberg J."/>
            <person name="Velez H."/>
            <person name="de Vries R.P."/>
            <person name="Wiebenga A."/>
            <person name="Woodward S."/>
            <person name="Yakovlev I."/>
            <person name="Garbelotto M."/>
            <person name="Martin F."/>
            <person name="Grigoriev I.V."/>
            <person name="Stenlid J."/>
        </authorList>
    </citation>
    <scope>NUCLEOTIDE SEQUENCE [LARGE SCALE GENOMIC DNA]</scope>
    <source>
        <strain evidence="7 8">TC 32-1</strain>
    </source>
</reference>
<dbReference type="InParanoid" id="W4JN62"/>
<proteinExistence type="predicted"/>
<dbReference type="Pfam" id="PF01494">
    <property type="entry name" value="FAD_binding_3"/>
    <property type="match status" value="2"/>
</dbReference>
<dbReference type="OrthoDB" id="655030at2759"/>
<dbReference type="PANTHER" id="PTHR47178">
    <property type="entry name" value="MONOOXYGENASE, FAD-BINDING"/>
    <property type="match status" value="1"/>
</dbReference>
<dbReference type="PANTHER" id="PTHR47178:SF1">
    <property type="entry name" value="FAD-BINDING DOMAIN-CONTAINING PROTEIN-RELATED"/>
    <property type="match status" value="1"/>
</dbReference>
<dbReference type="InterPro" id="IPR002938">
    <property type="entry name" value="FAD-bd"/>
</dbReference>
<feature type="compositionally biased region" description="Polar residues" evidence="5">
    <location>
        <begin position="22"/>
        <end position="31"/>
    </location>
</feature>
<keyword evidence="2" id="KW-0274">FAD</keyword>
<keyword evidence="1" id="KW-0285">Flavoprotein</keyword>
<dbReference type="eggNOG" id="ENOG502RQ3S">
    <property type="taxonomic scope" value="Eukaryota"/>
</dbReference>